<protein>
    <recommendedName>
        <fullName evidence="2">small monomeric GTPase</fullName>
        <ecNumber evidence="2">3.6.5.2</ecNumber>
    </recommendedName>
</protein>
<dbReference type="GO" id="GO:0003925">
    <property type="term" value="F:G protein activity"/>
    <property type="evidence" value="ECO:0007669"/>
    <property type="project" value="UniProtKB-EC"/>
</dbReference>
<dbReference type="SUPFAM" id="SSF52540">
    <property type="entry name" value="P-loop containing nucleoside triphosphate hydrolases"/>
    <property type="match status" value="1"/>
</dbReference>
<dbReference type="InterPro" id="IPR051065">
    <property type="entry name" value="Ras-related_GTPase"/>
</dbReference>
<accession>A0AAW0UF54</accession>
<feature type="compositionally biased region" description="Polar residues" evidence="5">
    <location>
        <begin position="367"/>
        <end position="376"/>
    </location>
</feature>
<feature type="region of interest" description="Disordered" evidence="5">
    <location>
        <begin position="222"/>
        <end position="250"/>
    </location>
</feature>
<feature type="region of interest" description="Disordered" evidence="5">
    <location>
        <begin position="391"/>
        <end position="414"/>
    </location>
</feature>
<dbReference type="PROSITE" id="PS51419">
    <property type="entry name" value="RAB"/>
    <property type="match status" value="1"/>
</dbReference>
<dbReference type="SMART" id="SM00175">
    <property type="entry name" value="RAB"/>
    <property type="match status" value="1"/>
</dbReference>
<comment type="catalytic activity">
    <reaction evidence="4">
        <text>GTP + H2O = GDP + phosphate + H(+)</text>
        <dbReference type="Rhea" id="RHEA:19669"/>
        <dbReference type="ChEBI" id="CHEBI:15377"/>
        <dbReference type="ChEBI" id="CHEBI:15378"/>
        <dbReference type="ChEBI" id="CHEBI:37565"/>
        <dbReference type="ChEBI" id="CHEBI:43474"/>
        <dbReference type="ChEBI" id="CHEBI:58189"/>
        <dbReference type="EC" id="3.6.5.2"/>
    </reaction>
</comment>
<reference evidence="6 7" key="1">
    <citation type="submission" date="2023-03" db="EMBL/GenBank/DDBJ databases">
        <title>High-quality genome of Scylla paramamosain provides insights in environmental adaptation.</title>
        <authorList>
            <person name="Zhang L."/>
        </authorList>
    </citation>
    <scope>NUCLEOTIDE SEQUENCE [LARGE SCALE GENOMIC DNA]</scope>
    <source>
        <strain evidence="6">LZ_2023a</strain>
        <tissue evidence="6">Muscle</tissue>
    </source>
</reference>
<feature type="compositionally biased region" description="Low complexity" evidence="5">
    <location>
        <begin position="312"/>
        <end position="321"/>
    </location>
</feature>
<evidence type="ECO:0000313" key="6">
    <source>
        <dbReference type="EMBL" id="KAK8397566.1"/>
    </source>
</evidence>
<organism evidence="6 7">
    <name type="scientific">Scylla paramamosain</name>
    <name type="common">Mud crab</name>
    <dbReference type="NCBI Taxonomy" id="85552"/>
    <lineage>
        <taxon>Eukaryota</taxon>
        <taxon>Metazoa</taxon>
        <taxon>Ecdysozoa</taxon>
        <taxon>Arthropoda</taxon>
        <taxon>Crustacea</taxon>
        <taxon>Multicrustacea</taxon>
        <taxon>Malacostraca</taxon>
        <taxon>Eumalacostraca</taxon>
        <taxon>Eucarida</taxon>
        <taxon>Decapoda</taxon>
        <taxon>Pleocyemata</taxon>
        <taxon>Brachyura</taxon>
        <taxon>Eubrachyura</taxon>
        <taxon>Portunoidea</taxon>
        <taxon>Portunidae</taxon>
        <taxon>Portuninae</taxon>
        <taxon>Scylla</taxon>
    </lineage>
</organism>
<evidence type="ECO:0000256" key="5">
    <source>
        <dbReference type="SAM" id="MobiDB-lite"/>
    </source>
</evidence>
<evidence type="ECO:0000313" key="7">
    <source>
        <dbReference type="Proteomes" id="UP001487740"/>
    </source>
</evidence>
<gene>
    <name evidence="6" type="ORF">O3P69_004377</name>
</gene>
<name>A0AAW0UF54_SCYPA</name>
<evidence type="ECO:0000256" key="3">
    <source>
        <dbReference type="ARBA" id="ARBA00022801"/>
    </source>
</evidence>
<keyword evidence="3" id="KW-0378">Hydrolase</keyword>
<dbReference type="PANTHER" id="PTHR45704">
    <property type="entry name" value="RAS-LIKE FAMILY MEMBER 11"/>
    <property type="match status" value="1"/>
</dbReference>
<dbReference type="AlphaFoldDB" id="A0AAW0UF54"/>
<dbReference type="Proteomes" id="UP001487740">
    <property type="component" value="Unassembled WGS sequence"/>
</dbReference>
<feature type="region of interest" description="Disordered" evidence="5">
    <location>
        <begin position="346"/>
        <end position="376"/>
    </location>
</feature>
<evidence type="ECO:0000256" key="2">
    <source>
        <dbReference type="ARBA" id="ARBA00011984"/>
    </source>
</evidence>
<comment type="similarity">
    <text evidence="1">Belongs to the small GTPase superfamily. Ras family.</text>
</comment>
<dbReference type="InterPro" id="IPR001806">
    <property type="entry name" value="Small_GTPase"/>
</dbReference>
<dbReference type="EC" id="3.6.5.2" evidence="2"/>
<evidence type="ECO:0000256" key="4">
    <source>
        <dbReference type="ARBA" id="ARBA00048098"/>
    </source>
</evidence>
<dbReference type="Gene3D" id="3.40.50.300">
    <property type="entry name" value="P-loop containing nucleotide triphosphate hydrolases"/>
    <property type="match status" value="1"/>
</dbReference>
<comment type="caution">
    <text evidence="6">The sequence shown here is derived from an EMBL/GenBank/DDBJ whole genome shotgun (WGS) entry which is preliminary data.</text>
</comment>
<evidence type="ECO:0000256" key="1">
    <source>
        <dbReference type="ARBA" id="ARBA00008344"/>
    </source>
</evidence>
<proteinExistence type="inferred from homology"/>
<dbReference type="GO" id="GO:0005525">
    <property type="term" value="F:GTP binding"/>
    <property type="evidence" value="ECO:0007669"/>
    <property type="project" value="InterPro"/>
</dbReference>
<dbReference type="SMART" id="SM00174">
    <property type="entry name" value="RHO"/>
    <property type="match status" value="1"/>
</dbReference>
<dbReference type="NCBIfam" id="TIGR00231">
    <property type="entry name" value="small_GTP"/>
    <property type="match status" value="1"/>
</dbReference>
<dbReference type="SMART" id="SM00173">
    <property type="entry name" value="RAS"/>
    <property type="match status" value="1"/>
</dbReference>
<dbReference type="PROSITE" id="PS51421">
    <property type="entry name" value="RAS"/>
    <property type="match status" value="1"/>
</dbReference>
<dbReference type="Pfam" id="PF00071">
    <property type="entry name" value="Ras"/>
    <property type="match status" value="1"/>
</dbReference>
<keyword evidence="7" id="KW-1185">Reference proteome</keyword>
<dbReference type="InterPro" id="IPR005225">
    <property type="entry name" value="Small_GTP-bd"/>
</dbReference>
<feature type="compositionally biased region" description="Low complexity" evidence="5">
    <location>
        <begin position="231"/>
        <end position="245"/>
    </location>
</feature>
<dbReference type="PRINTS" id="PR00449">
    <property type="entry name" value="RASTRNSFRMNG"/>
</dbReference>
<sequence length="473" mass="51649">MRSPDRDCQGGQARLAVIGSKAVGKTALTVRYLTKRFIGEYQSDTDMIYRATMPVDGAKIALEILDLSSNLDEVVVPRETVAWAEAWLVVYSITSLESFRVCVRAVEAVTTACGGDQPNPPVLIMANKKDLEHIREVPEAEGRKLAEQYGCRFVEVSAAEMVSQVNESIDGLLRQVSQHKGQTSPRLRKLSVSKMFNQLINLSSGGSQDHRPAMPRISLRDRARKRVRGTSAPSPAVRSSASEPSFGSLNHVASSGSGGCVRGCAPSWATPPTTTLTSRHRRETVRDTVLTGRGLIFRRRHHTSLVTPTHQRAYSRAASRSGRSHGQSELPSLKARHVLRHGNTCTTRHEHDYDGDVPGGPQARRQGLSTGDQPSSLYCSEQFIGHTASPVSATWTPFQSPAGEEPSEEEHPEQKLCVGYTSAAPCSAYDGPTPGDKELDVSATSQPRWTNALHKRLTVPNLLLQNSKNKTVM</sequence>
<feature type="region of interest" description="Disordered" evidence="5">
    <location>
        <begin position="307"/>
        <end position="330"/>
    </location>
</feature>
<dbReference type="EMBL" id="JARAKH010000013">
    <property type="protein sequence ID" value="KAK8397566.1"/>
    <property type="molecule type" value="Genomic_DNA"/>
</dbReference>
<dbReference type="InterPro" id="IPR027417">
    <property type="entry name" value="P-loop_NTPase"/>
</dbReference>